<dbReference type="NCBIfam" id="NF042913">
    <property type="entry name" value="CyRepA1"/>
    <property type="match status" value="1"/>
</dbReference>
<name>A0ABV0JHK4_9CYAN</name>
<dbReference type="InterPro" id="IPR049996">
    <property type="entry name" value="Slr7037-like"/>
</dbReference>
<feature type="domain" description="DUF3854" evidence="2">
    <location>
        <begin position="147"/>
        <end position="273"/>
    </location>
</feature>
<dbReference type="InterPro" id="IPR024385">
    <property type="entry name" value="DUF3854"/>
</dbReference>
<protein>
    <submittedName>
        <fullName evidence="3">DUF3854 domain-containing protein</fullName>
    </submittedName>
</protein>
<accession>A0ABV0JHK4</accession>
<keyword evidence="4" id="KW-1185">Reference proteome</keyword>
<dbReference type="PANTHER" id="PTHR34985">
    <property type="entry name" value="SLR0554 PROTEIN"/>
    <property type="match status" value="1"/>
</dbReference>
<comment type="caution">
    <text evidence="3">The sequence shown here is derived from an EMBL/GenBank/DDBJ whole genome shotgun (WGS) entry which is preliminary data.</text>
</comment>
<reference evidence="3 4" key="1">
    <citation type="submission" date="2022-04" db="EMBL/GenBank/DDBJ databases">
        <title>Positive selection, recombination, and allopatry shape intraspecific diversity of widespread and dominant cyanobacteria.</title>
        <authorList>
            <person name="Wei J."/>
            <person name="Shu W."/>
            <person name="Hu C."/>
        </authorList>
    </citation>
    <scope>NUCLEOTIDE SEQUENCE [LARGE SCALE GENOMIC DNA]</scope>
    <source>
        <strain evidence="3 4">GB2-A4</strain>
    </source>
</reference>
<dbReference type="InterPro" id="IPR003450">
    <property type="entry name" value="Replication_origin-bd"/>
</dbReference>
<dbReference type="Proteomes" id="UP001464891">
    <property type="component" value="Unassembled WGS sequence"/>
</dbReference>
<organism evidence="3 4">
    <name type="scientific">Trichocoleus desertorum GB2-A4</name>
    <dbReference type="NCBI Taxonomy" id="2933944"/>
    <lineage>
        <taxon>Bacteria</taxon>
        <taxon>Bacillati</taxon>
        <taxon>Cyanobacteriota</taxon>
        <taxon>Cyanophyceae</taxon>
        <taxon>Leptolyngbyales</taxon>
        <taxon>Trichocoleusaceae</taxon>
        <taxon>Trichocoleus</taxon>
    </lineage>
</organism>
<dbReference type="PANTHER" id="PTHR34985:SF1">
    <property type="entry name" value="SLR0554 PROTEIN"/>
    <property type="match status" value="1"/>
</dbReference>
<dbReference type="RefSeq" id="WP_190441499.1">
    <property type="nucleotide sequence ID" value="NZ_JAMPKM010000031.1"/>
</dbReference>
<gene>
    <name evidence="3" type="ORF">NC998_25685</name>
</gene>
<feature type="domain" description="Replication origin-binding protein" evidence="1">
    <location>
        <begin position="394"/>
        <end position="564"/>
    </location>
</feature>
<dbReference type="Pfam" id="PF12965">
    <property type="entry name" value="DUF3854"/>
    <property type="match status" value="1"/>
</dbReference>
<proteinExistence type="predicted"/>
<dbReference type="Pfam" id="PF02399">
    <property type="entry name" value="Herpes_ori_bp"/>
    <property type="match status" value="1"/>
</dbReference>
<evidence type="ECO:0000259" key="1">
    <source>
        <dbReference type="Pfam" id="PF02399"/>
    </source>
</evidence>
<evidence type="ECO:0000313" key="4">
    <source>
        <dbReference type="Proteomes" id="UP001464891"/>
    </source>
</evidence>
<evidence type="ECO:0000313" key="3">
    <source>
        <dbReference type="EMBL" id="MEP0820491.1"/>
    </source>
</evidence>
<evidence type="ECO:0000259" key="2">
    <source>
        <dbReference type="Pfam" id="PF12965"/>
    </source>
</evidence>
<dbReference type="EMBL" id="JAMPKM010000031">
    <property type="protein sequence ID" value="MEP0820491.1"/>
    <property type="molecule type" value="Genomic_DNA"/>
</dbReference>
<sequence>MSLSTAIASQHTQNKQDFYKTIRQEFINGSAIDSSLFNCCIEIVDDTEVEPGGDVYYPIHEALNWRVTRFGYQARETLFAAILQNEDGTPWQLKLSKPRFNKEKCGFQKYETPKGNGSRAYLPSVPLSLRRKIAERYDVEVPLGDSFWGWLEHHPEIPIDIDEGGKKGLAELSLGRVAIALYGVNGGYRTKDALGNPIPPHLIPDIKRFAVPGREITLNFDQDAKPETRQRVNRAIARFGGLLEREGCIVKVSSWDGSKGKGVDDLIVNCGAQAFEDACSQALPLVEWRTWQRLKGRLTYKASVRLTTKDLSTLQIEELPQEGIVAIASAKATGKTNFIGNLIQGIESVGLLGHRICLIRNLCQRLGIDYRGDLDKVHGQYITGSSYTLRIGSCVDSLLALDPQKFAGCDLVLDEVCQVLRHLLTSSTCRKEGKLPALLARFRELVQVAKRVILADADLDNAALDYIRELRGDDSSVFLVRNDYQSEGYPVRYIEAPDASVVTALLLKAIASRKPSEVIFVATDSKAGSKALAKLAQQCEGLGAKVLLLNSETSGGEAERAFISNPDSVLARGEYDVIIASPSLATGVSIERQGIITHVFGVFYGASSTDADIAQSLIRVRENVPRTVWCAERGRNFCKVSQATNPIQIKGDLKFRTDATVRLLRSQLREDVTGELTSYDWESDPHINLYARISAEQNFSMHNLRVALLARLRFEGHQVTVINAESNEETKLLLRQAKAEIRQMEAAAIARARPLTSMEVSELESREAISPEDRLALTRHYLSDFYATDNITAELIEWDASGRRRSQILALEQQLHAGLASERDIHSIEKQAAWDKGVVAWDIGIAELKRQARERLGLEEFINPDREWTAADLEPVAAKAREQSLCIKKVLNFGAHDGVSDTQIVHQLLEQMGLKVTFRWQRIEGKKKRVYRLDTEHWQKLKAILAQRACKRDRLKQSESEHGSPPSVYDYSIGGDPYNGTPQTQIEQERTSPKPKLIQVVGAVVTRAGSLGRWVVEAIAGQTAKVKQLNGWGFGEFPLDELTFVQEAIV</sequence>